<keyword evidence="4" id="KW-1185">Reference proteome</keyword>
<organism evidence="3 4">
    <name type="scientific">Mycolicibacterium brumae</name>
    <dbReference type="NCBI Taxonomy" id="85968"/>
    <lineage>
        <taxon>Bacteria</taxon>
        <taxon>Bacillati</taxon>
        <taxon>Actinomycetota</taxon>
        <taxon>Actinomycetes</taxon>
        <taxon>Mycobacteriales</taxon>
        <taxon>Mycobacteriaceae</taxon>
        <taxon>Mycolicibacterium</taxon>
    </lineage>
</organism>
<keyword evidence="2" id="KW-0732">Signal</keyword>
<evidence type="ECO:0000256" key="1">
    <source>
        <dbReference type="SAM" id="MobiDB-lite"/>
    </source>
</evidence>
<feature type="signal peptide" evidence="2">
    <location>
        <begin position="1"/>
        <end position="22"/>
    </location>
</feature>
<comment type="caution">
    <text evidence="3">The sequence shown here is derived from an EMBL/GenBank/DDBJ whole genome shotgun (WGS) entry which is preliminary data.</text>
</comment>
<dbReference type="Proteomes" id="UP000230551">
    <property type="component" value="Unassembled WGS sequence"/>
</dbReference>
<proteinExistence type="predicted"/>
<feature type="compositionally biased region" description="Polar residues" evidence="1">
    <location>
        <begin position="25"/>
        <end position="41"/>
    </location>
</feature>
<reference evidence="3 4" key="1">
    <citation type="journal article" date="2017" name="Infect. Genet. Evol.">
        <title>The new phylogeny of the genus Mycobacterium: The old and the news.</title>
        <authorList>
            <person name="Tortoli E."/>
            <person name="Fedrizzi T."/>
            <person name="Meehan C.J."/>
            <person name="Trovato A."/>
            <person name="Grottola A."/>
            <person name="Giacobazzi E."/>
            <person name="Serpini G.F."/>
            <person name="Tagliazucchi S."/>
            <person name="Fabio A."/>
            <person name="Bettua C."/>
            <person name="Bertorelli R."/>
            <person name="Frascaro F."/>
            <person name="De Sanctis V."/>
            <person name="Pecorari M."/>
            <person name="Jousson O."/>
            <person name="Segata N."/>
            <person name="Cirillo D.M."/>
        </authorList>
    </citation>
    <scope>NUCLEOTIDE SEQUENCE [LARGE SCALE GENOMIC DNA]</scope>
    <source>
        <strain evidence="3 4">CIP1034565</strain>
    </source>
</reference>
<protein>
    <recommendedName>
        <fullName evidence="5">DUF732 domain-containing protein</fullName>
    </recommendedName>
</protein>
<dbReference type="EMBL" id="PDCN02000027">
    <property type="protein sequence ID" value="PIB73573.1"/>
    <property type="molecule type" value="Genomic_DNA"/>
</dbReference>
<evidence type="ECO:0008006" key="5">
    <source>
        <dbReference type="Google" id="ProtNLM"/>
    </source>
</evidence>
<evidence type="ECO:0000313" key="4">
    <source>
        <dbReference type="Proteomes" id="UP000230551"/>
    </source>
</evidence>
<dbReference type="AlphaFoldDB" id="A0A2G5P6C3"/>
<gene>
    <name evidence="3" type="ORF">CQY22_016165</name>
</gene>
<feature type="chain" id="PRO_5013680444" description="DUF732 domain-containing protein" evidence="2">
    <location>
        <begin position="23"/>
        <end position="121"/>
    </location>
</feature>
<feature type="compositionally biased region" description="Low complexity" evidence="1">
    <location>
        <begin position="69"/>
        <end position="80"/>
    </location>
</feature>
<evidence type="ECO:0000256" key="2">
    <source>
        <dbReference type="SAM" id="SignalP"/>
    </source>
</evidence>
<feature type="region of interest" description="Disordered" evidence="1">
    <location>
        <begin position="61"/>
        <end position="82"/>
    </location>
</feature>
<feature type="region of interest" description="Disordered" evidence="1">
    <location>
        <begin position="20"/>
        <end position="44"/>
    </location>
</feature>
<evidence type="ECO:0000313" key="3">
    <source>
        <dbReference type="EMBL" id="PIB73573.1"/>
    </source>
</evidence>
<sequence>MWAGVLIAATGLLLAGAPAAYAGPDQQNSDQQCPAEQQTADGQCAQDDTANKVIDQVQDGVDQAKDAAEQAQKQAQQQQDNRPIPEVGYLYNLYGGGTVCLHTYDVTVPPGATPVTPVTTC</sequence>
<accession>A0A2G5P6C3</accession>
<name>A0A2G5P6C3_9MYCO</name>